<feature type="transmembrane region" description="Helical" evidence="6">
    <location>
        <begin position="265"/>
        <end position="287"/>
    </location>
</feature>
<keyword evidence="4 6" id="KW-1133">Transmembrane helix</keyword>
<dbReference type="PANTHER" id="PTHR16119">
    <property type="entry name" value="TRANSMEMBRANE PROTEIN 144"/>
    <property type="match status" value="1"/>
</dbReference>
<evidence type="ECO:0000256" key="2">
    <source>
        <dbReference type="ARBA" id="ARBA00005731"/>
    </source>
</evidence>
<comment type="caution">
    <text evidence="7">The sequence shown here is derived from an EMBL/GenBank/DDBJ whole genome shotgun (WGS) entry which is preliminary data.</text>
</comment>
<dbReference type="AlphaFoldDB" id="A0A016VDL3"/>
<gene>
    <name evidence="7" type="primary">Acey_s0011.g1241</name>
    <name evidence="7" type="ORF">Y032_0011g1241</name>
</gene>
<dbReference type="SUPFAM" id="SSF103481">
    <property type="entry name" value="Multidrug resistance efflux transporter EmrE"/>
    <property type="match status" value="1"/>
</dbReference>
<feature type="transmembrane region" description="Helical" evidence="6">
    <location>
        <begin position="225"/>
        <end position="245"/>
    </location>
</feature>
<feature type="transmembrane region" description="Helical" evidence="6">
    <location>
        <begin position="119"/>
        <end position="138"/>
    </location>
</feature>
<dbReference type="GO" id="GO:0016020">
    <property type="term" value="C:membrane"/>
    <property type="evidence" value="ECO:0007669"/>
    <property type="project" value="UniProtKB-SubCell"/>
</dbReference>
<dbReference type="GO" id="GO:0015144">
    <property type="term" value="F:carbohydrate transmembrane transporter activity"/>
    <property type="evidence" value="ECO:0007669"/>
    <property type="project" value="InterPro"/>
</dbReference>
<dbReference type="InterPro" id="IPR012435">
    <property type="entry name" value="TMEM144"/>
</dbReference>
<evidence type="ECO:0000256" key="6">
    <source>
        <dbReference type="SAM" id="Phobius"/>
    </source>
</evidence>
<feature type="transmembrane region" description="Helical" evidence="6">
    <location>
        <begin position="357"/>
        <end position="376"/>
    </location>
</feature>
<proteinExistence type="inferred from homology"/>
<dbReference type="EMBL" id="JARK01001347">
    <property type="protein sequence ID" value="EYC25505.1"/>
    <property type="molecule type" value="Genomic_DNA"/>
</dbReference>
<reference evidence="8" key="1">
    <citation type="journal article" date="2015" name="Nat. Genet.">
        <title>The genome and transcriptome of the zoonotic hookworm Ancylostoma ceylanicum identify infection-specific gene families.</title>
        <authorList>
            <person name="Schwarz E.M."/>
            <person name="Hu Y."/>
            <person name="Antoshechkin I."/>
            <person name="Miller M.M."/>
            <person name="Sternberg P.W."/>
            <person name="Aroian R.V."/>
        </authorList>
    </citation>
    <scope>NUCLEOTIDE SEQUENCE</scope>
    <source>
        <strain evidence="8">HY135</strain>
    </source>
</reference>
<sequence length="383" mass="41455">MWVGLITALAASFFFGSVFVPIKKVYAGDGFTTQLFVGVGAFSVGIIVHAAQGFPGFYGFAMLGGFLWAFANAFSIQIINRLGMGLANLVWNTLSCLTGWATSRFGLLGLTATIPVSLGLNYLGIAILIAGGAMYSLVKNNAQRRPGHEGKIEGRERHPSIIRHWDDSEEVAILHGAGKDSADGGHKKSDEIKQSIYIPKRPEVLLQGKEGDNTTIEDISLLERALSLLSAMVSGLFYGTMWLPVNYMMVHPEIFPGTPKEPLPYIFSFCCGVLSTTVVVFLIYAIARRNHPWVSAETAIPAFLTGVVYACGMTSFVVAIDQLDAAIAYPICQMAPGLVISSWSVLYYREISGRRNLLFLAAAYLLTVVGVALVTISGELHVF</sequence>
<dbReference type="Proteomes" id="UP000024635">
    <property type="component" value="Unassembled WGS sequence"/>
</dbReference>
<feature type="transmembrane region" description="Helical" evidence="6">
    <location>
        <begin position="299"/>
        <end position="320"/>
    </location>
</feature>
<feature type="transmembrane region" description="Helical" evidence="6">
    <location>
        <begin position="326"/>
        <end position="348"/>
    </location>
</feature>
<feature type="transmembrane region" description="Helical" evidence="6">
    <location>
        <begin position="34"/>
        <end position="51"/>
    </location>
</feature>
<evidence type="ECO:0000256" key="3">
    <source>
        <dbReference type="ARBA" id="ARBA00022692"/>
    </source>
</evidence>
<dbReference type="InterPro" id="IPR037185">
    <property type="entry name" value="EmrE-like"/>
</dbReference>
<dbReference type="InterPro" id="IPR010651">
    <property type="entry name" value="Sugar_transport"/>
</dbReference>
<dbReference type="PANTHER" id="PTHR16119:SF16">
    <property type="entry name" value="TRANSMEMBRANE PROTEIN 144 HOMOLOG"/>
    <property type="match status" value="1"/>
</dbReference>
<name>A0A016VDL3_9BILA</name>
<dbReference type="Pfam" id="PF07857">
    <property type="entry name" value="TMEM144"/>
    <property type="match status" value="1"/>
</dbReference>
<feature type="transmembrane region" description="Helical" evidence="6">
    <location>
        <begin position="6"/>
        <end position="22"/>
    </location>
</feature>
<feature type="transmembrane region" description="Helical" evidence="6">
    <location>
        <begin position="57"/>
        <end position="74"/>
    </location>
</feature>
<evidence type="ECO:0000313" key="8">
    <source>
        <dbReference type="Proteomes" id="UP000024635"/>
    </source>
</evidence>
<comment type="similarity">
    <text evidence="2">Belongs to the TMEM144 family.</text>
</comment>
<comment type="subcellular location">
    <subcellularLocation>
        <location evidence="1">Membrane</location>
        <topology evidence="1">Multi-pass membrane protein</topology>
    </subcellularLocation>
</comment>
<dbReference type="OrthoDB" id="426527at2759"/>
<evidence type="ECO:0000256" key="5">
    <source>
        <dbReference type="ARBA" id="ARBA00023136"/>
    </source>
</evidence>
<keyword evidence="5 6" id="KW-0472">Membrane</keyword>
<organism evidence="7 8">
    <name type="scientific">Ancylostoma ceylanicum</name>
    <dbReference type="NCBI Taxonomy" id="53326"/>
    <lineage>
        <taxon>Eukaryota</taxon>
        <taxon>Metazoa</taxon>
        <taxon>Ecdysozoa</taxon>
        <taxon>Nematoda</taxon>
        <taxon>Chromadorea</taxon>
        <taxon>Rhabditida</taxon>
        <taxon>Rhabditina</taxon>
        <taxon>Rhabditomorpha</taxon>
        <taxon>Strongyloidea</taxon>
        <taxon>Ancylostomatidae</taxon>
        <taxon>Ancylostomatinae</taxon>
        <taxon>Ancylostoma</taxon>
    </lineage>
</organism>
<protein>
    <recommendedName>
        <fullName evidence="9">Sugar transport protein</fullName>
    </recommendedName>
</protein>
<evidence type="ECO:0000256" key="1">
    <source>
        <dbReference type="ARBA" id="ARBA00004141"/>
    </source>
</evidence>
<accession>A0A016VDL3</accession>
<evidence type="ECO:0000313" key="7">
    <source>
        <dbReference type="EMBL" id="EYC25505.1"/>
    </source>
</evidence>
<keyword evidence="8" id="KW-1185">Reference proteome</keyword>
<evidence type="ECO:0000256" key="4">
    <source>
        <dbReference type="ARBA" id="ARBA00022989"/>
    </source>
</evidence>
<evidence type="ECO:0008006" key="9">
    <source>
        <dbReference type="Google" id="ProtNLM"/>
    </source>
</evidence>
<keyword evidence="3 6" id="KW-0812">Transmembrane</keyword>